<reference evidence="2" key="4">
    <citation type="submission" date="2019-03" db="UniProtKB">
        <authorList>
            <consortium name="EnsemblPlants"/>
        </authorList>
    </citation>
    <scope>IDENTIFICATION</scope>
</reference>
<keyword evidence="3" id="KW-1185">Reference proteome</keyword>
<evidence type="ECO:0000256" key="1">
    <source>
        <dbReference type="SAM" id="MobiDB-lite"/>
    </source>
</evidence>
<organism evidence="2 3">
    <name type="scientific">Aegilops tauschii subsp. strangulata</name>
    <name type="common">Goatgrass</name>
    <dbReference type="NCBI Taxonomy" id="200361"/>
    <lineage>
        <taxon>Eukaryota</taxon>
        <taxon>Viridiplantae</taxon>
        <taxon>Streptophyta</taxon>
        <taxon>Embryophyta</taxon>
        <taxon>Tracheophyta</taxon>
        <taxon>Spermatophyta</taxon>
        <taxon>Magnoliopsida</taxon>
        <taxon>Liliopsida</taxon>
        <taxon>Poales</taxon>
        <taxon>Poaceae</taxon>
        <taxon>BOP clade</taxon>
        <taxon>Pooideae</taxon>
        <taxon>Triticodae</taxon>
        <taxon>Triticeae</taxon>
        <taxon>Triticinae</taxon>
        <taxon>Aegilops</taxon>
    </lineage>
</organism>
<accession>A0A453PL18</accession>
<proteinExistence type="predicted"/>
<feature type="compositionally biased region" description="Low complexity" evidence="1">
    <location>
        <begin position="70"/>
        <end position="83"/>
    </location>
</feature>
<feature type="compositionally biased region" description="Low complexity" evidence="1">
    <location>
        <begin position="46"/>
        <end position="57"/>
    </location>
</feature>
<dbReference type="Proteomes" id="UP000015105">
    <property type="component" value="Chromosome 6D"/>
</dbReference>
<sequence>AQLRNSPAPRTLRWPPPHQSSWRRNLGTAMLLRRRLPATRLLRQLQTGAAAASTTTSSPPPPPPLQKPIAASASASPSTALGSRLGFPNAKSRASSSRSAAFLAAGAAAALASLPVVAYADANEEGVADGAVSTDAAPVEDLARKERKRIMELIESRGMQPGSYPKFEVAIKGQKVVVKFNVPSTCNISRLIVDLVTHIGLEAEQCVGGSEILLRAWDSCASNNIESSKNDSKHWREQRRFSLYFDI</sequence>
<dbReference type="EnsemblPlants" id="AET6Gv20770400.3">
    <property type="protein sequence ID" value="AET6Gv20770400.3"/>
    <property type="gene ID" value="AET6Gv20770400"/>
</dbReference>
<evidence type="ECO:0000313" key="2">
    <source>
        <dbReference type="EnsemblPlants" id="AET6Gv20770400.3"/>
    </source>
</evidence>
<evidence type="ECO:0000313" key="3">
    <source>
        <dbReference type="Proteomes" id="UP000015105"/>
    </source>
</evidence>
<feature type="region of interest" description="Disordered" evidence="1">
    <location>
        <begin position="1"/>
        <end position="21"/>
    </location>
</feature>
<dbReference type="AlphaFoldDB" id="A0A453PL18"/>
<feature type="region of interest" description="Disordered" evidence="1">
    <location>
        <begin position="46"/>
        <end position="90"/>
    </location>
</feature>
<name>A0A453PL18_AEGTS</name>
<reference evidence="2" key="5">
    <citation type="journal article" date="2021" name="G3 (Bethesda)">
        <title>Aegilops tauschii genome assembly Aet v5.0 features greater sequence contiguity and improved annotation.</title>
        <authorList>
            <person name="Wang L."/>
            <person name="Zhu T."/>
            <person name="Rodriguez J.C."/>
            <person name="Deal K.R."/>
            <person name="Dubcovsky J."/>
            <person name="McGuire P.E."/>
            <person name="Lux T."/>
            <person name="Spannagl M."/>
            <person name="Mayer K.F.X."/>
            <person name="Baldrich P."/>
            <person name="Meyers B.C."/>
            <person name="Huo N."/>
            <person name="Gu Y.Q."/>
            <person name="Zhou H."/>
            <person name="Devos K.M."/>
            <person name="Bennetzen J.L."/>
            <person name="Unver T."/>
            <person name="Budak H."/>
            <person name="Gulick P.J."/>
            <person name="Galiba G."/>
            <person name="Kalapos B."/>
            <person name="Nelson D.R."/>
            <person name="Li P."/>
            <person name="You F.M."/>
            <person name="Luo M.C."/>
            <person name="Dvorak J."/>
        </authorList>
    </citation>
    <scope>NUCLEOTIDE SEQUENCE [LARGE SCALE GENOMIC DNA]</scope>
    <source>
        <strain evidence="2">cv. AL8/78</strain>
    </source>
</reference>
<dbReference type="Gramene" id="AET6Gv20770400.3">
    <property type="protein sequence ID" value="AET6Gv20770400.3"/>
    <property type="gene ID" value="AET6Gv20770400"/>
</dbReference>
<reference evidence="2" key="3">
    <citation type="journal article" date="2017" name="Nature">
        <title>Genome sequence of the progenitor of the wheat D genome Aegilops tauschii.</title>
        <authorList>
            <person name="Luo M.C."/>
            <person name="Gu Y.Q."/>
            <person name="Puiu D."/>
            <person name="Wang H."/>
            <person name="Twardziok S.O."/>
            <person name="Deal K.R."/>
            <person name="Huo N."/>
            <person name="Zhu T."/>
            <person name="Wang L."/>
            <person name="Wang Y."/>
            <person name="McGuire P.E."/>
            <person name="Liu S."/>
            <person name="Long H."/>
            <person name="Ramasamy R.K."/>
            <person name="Rodriguez J.C."/>
            <person name="Van S.L."/>
            <person name="Yuan L."/>
            <person name="Wang Z."/>
            <person name="Xia Z."/>
            <person name="Xiao L."/>
            <person name="Anderson O.D."/>
            <person name="Ouyang S."/>
            <person name="Liang Y."/>
            <person name="Zimin A.V."/>
            <person name="Pertea G."/>
            <person name="Qi P."/>
            <person name="Bennetzen J.L."/>
            <person name="Dai X."/>
            <person name="Dawson M.W."/>
            <person name="Muller H.G."/>
            <person name="Kugler K."/>
            <person name="Rivarola-Duarte L."/>
            <person name="Spannagl M."/>
            <person name="Mayer K.F.X."/>
            <person name="Lu F.H."/>
            <person name="Bevan M.W."/>
            <person name="Leroy P."/>
            <person name="Li P."/>
            <person name="You F.M."/>
            <person name="Sun Q."/>
            <person name="Liu Z."/>
            <person name="Lyons E."/>
            <person name="Wicker T."/>
            <person name="Salzberg S.L."/>
            <person name="Devos K.M."/>
            <person name="Dvorak J."/>
        </authorList>
    </citation>
    <scope>NUCLEOTIDE SEQUENCE [LARGE SCALE GENOMIC DNA]</scope>
    <source>
        <strain evidence="2">cv. AL8/78</strain>
    </source>
</reference>
<reference evidence="3" key="2">
    <citation type="journal article" date="2017" name="Nat. Plants">
        <title>The Aegilops tauschii genome reveals multiple impacts of transposons.</title>
        <authorList>
            <person name="Zhao G."/>
            <person name="Zou C."/>
            <person name="Li K."/>
            <person name="Wang K."/>
            <person name="Li T."/>
            <person name="Gao L."/>
            <person name="Zhang X."/>
            <person name="Wang H."/>
            <person name="Yang Z."/>
            <person name="Liu X."/>
            <person name="Jiang W."/>
            <person name="Mao L."/>
            <person name="Kong X."/>
            <person name="Jiao Y."/>
            <person name="Jia J."/>
        </authorList>
    </citation>
    <scope>NUCLEOTIDE SEQUENCE [LARGE SCALE GENOMIC DNA]</scope>
    <source>
        <strain evidence="3">cv. AL8/78</strain>
    </source>
</reference>
<protein>
    <submittedName>
        <fullName evidence="2">Uncharacterized protein</fullName>
    </submittedName>
</protein>
<reference evidence="3" key="1">
    <citation type="journal article" date="2014" name="Science">
        <title>Ancient hybridizations among the ancestral genomes of bread wheat.</title>
        <authorList>
            <consortium name="International Wheat Genome Sequencing Consortium,"/>
            <person name="Marcussen T."/>
            <person name="Sandve S.R."/>
            <person name="Heier L."/>
            <person name="Spannagl M."/>
            <person name="Pfeifer M."/>
            <person name="Jakobsen K.S."/>
            <person name="Wulff B.B."/>
            <person name="Steuernagel B."/>
            <person name="Mayer K.F."/>
            <person name="Olsen O.A."/>
        </authorList>
    </citation>
    <scope>NUCLEOTIDE SEQUENCE [LARGE SCALE GENOMIC DNA]</scope>
    <source>
        <strain evidence="3">cv. AL8/78</strain>
    </source>
</reference>